<dbReference type="EMBL" id="VUNA01000013">
    <property type="protein sequence ID" value="MST71098.1"/>
    <property type="molecule type" value="Genomic_DNA"/>
</dbReference>
<proteinExistence type="predicted"/>
<evidence type="ECO:0000313" key="9">
    <source>
        <dbReference type="Proteomes" id="UP000469424"/>
    </source>
</evidence>
<keyword evidence="9" id="KW-1185">Reference proteome</keyword>
<dbReference type="GO" id="GO:0008360">
    <property type="term" value="P:regulation of cell shape"/>
    <property type="evidence" value="ECO:0007669"/>
    <property type="project" value="UniProtKB-KW"/>
</dbReference>
<keyword evidence="4 6" id="KW-1133">Transmembrane helix</keyword>
<dbReference type="PANTHER" id="PTHR30474:SF3">
    <property type="entry name" value="PEPTIDOGLYCAN GLYCOSYLTRANSFERASE RODA"/>
    <property type="match status" value="1"/>
</dbReference>
<dbReference type="GO" id="GO:0015648">
    <property type="term" value="F:lipid-linked peptidoglycan transporter activity"/>
    <property type="evidence" value="ECO:0007669"/>
    <property type="project" value="TreeGrafter"/>
</dbReference>
<dbReference type="GO" id="GO:0051301">
    <property type="term" value="P:cell division"/>
    <property type="evidence" value="ECO:0007669"/>
    <property type="project" value="InterPro"/>
</dbReference>
<feature type="transmembrane region" description="Helical" evidence="6">
    <location>
        <begin position="231"/>
        <end position="249"/>
    </location>
</feature>
<dbReference type="AlphaFoldDB" id="A0A6N7XIQ3"/>
<evidence type="ECO:0000313" key="8">
    <source>
        <dbReference type="EMBL" id="MST71098.1"/>
    </source>
</evidence>
<protein>
    <submittedName>
        <fullName evidence="8">FHA domain-containing protein</fullName>
    </submittedName>
</protein>
<feature type="transmembrane region" description="Helical" evidence="6">
    <location>
        <begin position="504"/>
        <end position="525"/>
    </location>
</feature>
<dbReference type="Pfam" id="PF00498">
    <property type="entry name" value="FHA"/>
    <property type="match status" value="1"/>
</dbReference>
<comment type="caution">
    <text evidence="8">The sequence shown here is derived from an EMBL/GenBank/DDBJ whole genome shotgun (WGS) entry which is preliminary data.</text>
</comment>
<dbReference type="GO" id="GO:0032153">
    <property type="term" value="C:cell division site"/>
    <property type="evidence" value="ECO:0007669"/>
    <property type="project" value="TreeGrafter"/>
</dbReference>
<dbReference type="PROSITE" id="PS50006">
    <property type="entry name" value="FHA_DOMAIN"/>
    <property type="match status" value="1"/>
</dbReference>
<evidence type="ECO:0000256" key="3">
    <source>
        <dbReference type="ARBA" id="ARBA00022960"/>
    </source>
</evidence>
<dbReference type="Proteomes" id="UP000469424">
    <property type="component" value="Unassembled WGS sequence"/>
</dbReference>
<dbReference type="Gene3D" id="2.60.200.20">
    <property type="match status" value="1"/>
</dbReference>
<accession>A0A6N7XIQ3</accession>
<feature type="transmembrane region" description="Helical" evidence="6">
    <location>
        <begin position="199"/>
        <end position="219"/>
    </location>
</feature>
<evidence type="ECO:0000256" key="6">
    <source>
        <dbReference type="SAM" id="Phobius"/>
    </source>
</evidence>
<dbReference type="InterPro" id="IPR001182">
    <property type="entry name" value="FtsW/RodA"/>
</dbReference>
<comment type="subcellular location">
    <subcellularLocation>
        <location evidence="1">Membrane</location>
        <topology evidence="1">Multi-pass membrane protein</topology>
    </subcellularLocation>
</comment>
<feature type="transmembrane region" description="Helical" evidence="6">
    <location>
        <begin position="350"/>
        <end position="379"/>
    </location>
</feature>
<gene>
    <name evidence="8" type="ORF">FYJ65_07120</name>
</gene>
<name>A0A6N7XIQ3_9FIRM</name>
<dbReference type="GO" id="GO:0005886">
    <property type="term" value="C:plasma membrane"/>
    <property type="evidence" value="ECO:0007669"/>
    <property type="project" value="TreeGrafter"/>
</dbReference>
<evidence type="ECO:0000256" key="4">
    <source>
        <dbReference type="ARBA" id="ARBA00022989"/>
    </source>
</evidence>
<feature type="transmembrane region" description="Helical" evidence="6">
    <location>
        <begin position="174"/>
        <end position="193"/>
    </location>
</feature>
<reference evidence="8 9" key="1">
    <citation type="submission" date="2019-08" db="EMBL/GenBank/DDBJ databases">
        <title>In-depth cultivation of the pig gut microbiome towards novel bacterial diversity and tailored functional studies.</title>
        <authorList>
            <person name="Wylensek D."/>
            <person name="Hitch T.C.A."/>
            <person name="Clavel T."/>
        </authorList>
    </citation>
    <scope>NUCLEOTIDE SEQUENCE [LARGE SCALE GENOMIC DNA]</scope>
    <source>
        <strain evidence="8 9">WCA-MUC-591-APC-4B</strain>
    </source>
</reference>
<feature type="transmembrane region" description="Helical" evidence="6">
    <location>
        <begin position="255"/>
        <end position="275"/>
    </location>
</feature>
<feature type="domain" description="FHA" evidence="7">
    <location>
        <begin position="76"/>
        <end position="126"/>
    </location>
</feature>
<organism evidence="8 9">
    <name type="scientific">Mogibacterium kristiansenii</name>
    <dbReference type="NCBI Taxonomy" id="2606708"/>
    <lineage>
        <taxon>Bacteria</taxon>
        <taxon>Bacillati</taxon>
        <taxon>Bacillota</taxon>
        <taxon>Clostridia</taxon>
        <taxon>Peptostreptococcales</taxon>
        <taxon>Anaerovoracaceae</taxon>
        <taxon>Mogibacterium</taxon>
    </lineage>
</organism>
<evidence type="ECO:0000256" key="5">
    <source>
        <dbReference type="ARBA" id="ARBA00023136"/>
    </source>
</evidence>
<dbReference type="InterPro" id="IPR000253">
    <property type="entry name" value="FHA_dom"/>
</dbReference>
<dbReference type="InterPro" id="IPR008984">
    <property type="entry name" value="SMAD_FHA_dom_sf"/>
</dbReference>
<evidence type="ECO:0000256" key="1">
    <source>
        <dbReference type="ARBA" id="ARBA00004141"/>
    </source>
</evidence>
<keyword evidence="2 6" id="KW-0812">Transmembrane</keyword>
<dbReference type="SUPFAM" id="SSF49879">
    <property type="entry name" value="SMAD/FHA domain"/>
    <property type="match status" value="1"/>
</dbReference>
<dbReference type="PANTHER" id="PTHR30474">
    <property type="entry name" value="CELL CYCLE PROTEIN"/>
    <property type="match status" value="1"/>
</dbReference>
<keyword evidence="3" id="KW-0133">Cell shape</keyword>
<feature type="transmembrane region" description="Helical" evidence="6">
    <location>
        <begin position="287"/>
        <end position="307"/>
    </location>
</feature>
<dbReference type="SMART" id="SM00240">
    <property type="entry name" value="FHA"/>
    <property type="match status" value="1"/>
</dbReference>
<feature type="transmembrane region" description="Helical" evidence="6">
    <location>
        <begin position="391"/>
        <end position="413"/>
    </location>
</feature>
<feature type="transmembrane region" description="Helical" evidence="6">
    <location>
        <begin position="474"/>
        <end position="497"/>
    </location>
</feature>
<feature type="transmembrane region" description="Helical" evidence="6">
    <location>
        <begin position="29"/>
        <end position="49"/>
    </location>
</feature>
<feature type="transmembrane region" description="Helical" evidence="6">
    <location>
        <begin position="537"/>
        <end position="558"/>
    </location>
</feature>
<keyword evidence="5 6" id="KW-0472">Membrane</keyword>
<evidence type="ECO:0000256" key="2">
    <source>
        <dbReference type="ARBA" id="ARBA00022692"/>
    </source>
</evidence>
<dbReference type="Pfam" id="PF01098">
    <property type="entry name" value="FTSW_RODA_SPOVE"/>
    <property type="match status" value="1"/>
</dbReference>
<evidence type="ECO:0000259" key="7">
    <source>
        <dbReference type="PROSITE" id="PS50006"/>
    </source>
</evidence>
<sequence>MDTINGIVNSILSLANSHPETAKYITTGLRWVFVLLAVWILLMCIISLLSTRATPEVWGYLHVEGGEGIPITHWENIIGRSSSVDLRIKDKTVSKSQALLIRQSDEKWMIKDLGSTNGTVVNDWKLVPGRRYMIEPGDKITLGGVRTTLASISLEETRNNEELRLMDKEPLSPWSAMLGITAFQILAVVQLILGMGTKVTVTALLSILLLGVVMWVYILTGKAMGRKGFEIELIAFFMSTISLAITASSEPERTFTQFVSVVIGLLMFFVICLFLRDLDRTERIRPIMAVASVLLLAFNLVCGQIKYGAANWVYIGNFGFQPSELVKIVFVLVGAATLEELFQKKNLMQYVLFSFYCLGCLAVMGDFGTALIFFVTFLVVSFLRSGDLSRLILTGVGAGIMGLMILRFMPYIANRFSIWGHVWDDPADKGYQQVRTMCYSAGGGLLGQGAGNGYLKTVGASNTDLVFGMVTEEWGLIIALLLIVCIITLCLFAVNSIVAGRSTFYTIGACGASTFFLFQTMLNVFGAVDLFPLTGVTFPFVSAGGTSMMASWAILAFFKAADMRKDASIAIKRSKVKVSLQDYAEETDEDAEEM</sequence>